<evidence type="ECO:0000313" key="1">
    <source>
        <dbReference type="EMBL" id="SCU74703.1"/>
    </source>
</evidence>
<dbReference type="EMBL" id="FMSH01000107">
    <property type="protein sequence ID" value="SCU74703.1"/>
    <property type="molecule type" value="Genomic_DNA"/>
</dbReference>
<organism evidence="1">
    <name type="scientific">Cupriavidus necator</name>
    <name type="common">Alcaligenes eutrophus</name>
    <name type="synonym">Ralstonia eutropha</name>
    <dbReference type="NCBI Taxonomy" id="106590"/>
    <lineage>
        <taxon>Bacteria</taxon>
        <taxon>Pseudomonadati</taxon>
        <taxon>Pseudomonadota</taxon>
        <taxon>Betaproteobacteria</taxon>
        <taxon>Burkholderiales</taxon>
        <taxon>Burkholderiaceae</taxon>
        <taxon>Cupriavidus</taxon>
    </lineage>
</organism>
<proteinExistence type="predicted"/>
<reference evidence="1" key="1">
    <citation type="submission" date="2016-09" db="EMBL/GenBank/DDBJ databases">
        <authorList>
            <person name="Capua I."/>
            <person name="De Benedictis P."/>
            <person name="Joannis T."/>
            <person name="Lombin L.H."/>
            <person name="Cattoli G."/>
        </authorList>
    </citation>
    <scope>NUCLEOTIDE SEQUENCE</scope>
    <source>
        <strain evidence="1">B9</strain>
    </source>
</reference>
<gene>
    <name evidence="1" type="ORF">CNECB9_1950043</name>
</gene>
<sequence>MKRSLSPFARLLALLLVATVLFARLAVAGYLCPQESEATVAPTAMATMGSCLEMDQVQPALCADHQQDSRHWADSNGHPPDLGALPNAALLVRVLPLTPYTAQTFHTADSANTSPGPIYLATARLRI</sequence>
<name>A0A1K0IPD0_CUPNE</name>
<dbReference type="RefSeq" id="WP_340522380.1">
    <property type="nucleotide sequence ID" value="NZ_FMSH01000107.1"/>
</dbReference>
<protein>
    <submittedName>
        <fullName evidence="1">Uncharacterized protein</fullName>
    </submittedName>
</protein>
<dbReference type="AlphaFoldDB" id="A0A1K0IPD0"/>
<accession>A0A1K0IPD0</accession>